<accession>A0A8H3KWF0</accession>
<reference evidence="1" key="1">
    <citation type="submission" date="2019-10" db="EMBL/GenBank/DDBJ databases">
        <title>Conservation and host-specific expression of non-tandemly repeated heterogenous ribosome RNA gene in arbuscular mycorrhizal fungi.</title>
        <authorList>
            <person name="Maeda T."/>
            <person name="Kobayashi Y."/>
            <person name="Nakagawa T."/>
            <person name="Ezawa T."/>
            <person name="Yamaguchi K."/>
            <person name="Bino T."/>
            <person name="Nishimoto Y."/>
            <person name="Shigenobu S."/>
            <person name="Kawaguchi M."/>
        </authorList>
    </citation>
    <scope>NUCLEOTIDE SEQUENCE</scope>
    <source>
        <strain evidence="1">HR1</strain>
    </source>
</reference>
<protein>
    <submittedName>
        <fullName evidence="1">Uncharacterized protein</fullName>
    </submittedName>
</protein>
<dbReference type="Proteomes" id="UP000615446">
    <property type="component" value="Unassembled WGS sequence"/>
</dbReference>
<dbReference type="AlphaFoldDB" id="A0A8H3KWF0"/>
<comment type="caution">
    <text evidence="1">The sequence shown here is derived from an EMBL/GenBank/DDBJ whole genome shotgun (WGS) entry which is preliminary data.</text>
</comment>
<name>A0A8H3KWF0_9GLOM</name>
<evidence type="ECO:0000313" key="2">
    <source>
        <dbReference type="Proteomes" id="UP000615446"/>
    </source>
</evidence>
<evidence type="ECO:0000313" key="1">
    <source>
        <dbReference type="EMBL" id="GES76149.1"/>
    </source>
</evidence>
<dbReference type="EMBL" id="BLAL01000018">
    <property type="protein sequence ID" value="GES76149.1"/>
    <property type="molecule type" value="Genomic_DNA"/>
</dbReference>
<sequence>MSDNASQSNYEYNNDTHITRTVYNDGKIIFNEENLDLPPIILSTPNMQTFSTNISLLQRTAQNFGFDTNDILIMDNSSHSLNKHNQNHLFRSFTNIDDEHN</sequence>
<organism evidence="1 2">
    <name type="scientific">Rhizophagus clarus</name>
    <dbReference type="NCBI Taxonomy" id="94130"/>
    <lineage>
        <taxon>Eukaryota</taxon>
        <taxon>Fungi</taxon>
        <taxon>Fungi incertae sedis</taxon>
        <taxon>Mucoromycota</taxon>
        <taxon>Glomeromycotina</taxon>
        <taxon>Glomeromycetes</taxon>
        <taxon>Glomerales</taxon>
        <taxon>Glomeraceae</taxon>
        <taxon>Rhizophagus</taxon>
    </lineage>
</organism>
<proteinExistence type="predicted"/>
<gene>
    <name evidence="1" type="ORF">RCL2_000355600</name>
</gene>